<dbReference type="SMART" id="SM00181">
    <property type="entry name" value="EGF"/>
    <property type="match status" value="2"/>
</dbReference>
<comment type="caution">
    <text evidence="1">Lacks conserved residue(s) required for the propagation of feature annotation.</text>
</comment>
<accession>A0AAN8KS76</accession>
<evidence type="ECO:0000259" key="2">
    <source>
        <dbReference type="PROSITE" id="PS50026"/>
    </source>
</evidence>
<dbReference type="EMBL" id="JAGTTL010000032">
    <property type="protein sequence ID" value="KAK6296653.1"/>
    <property type="molecule type" value="Genomic_DNA"/>
</dbReference>
<keyword evidence="1" id="KW-1015">Disulfide bond</keyword>
<keyword evidence="1" id="KW-0245">EGF-like domain</keyword>
<evidence type="ECO:0000313" key="4">
    <source>
        <dbReference type="Proteomes" id="UP001356427"/>
    </source>
</evidence>
<proteinExistence type="predicted"/>
<dbReference type="Proteomes" id="UP001356427">
    <property type="component" value="Unassembled WGS sequence"/>
</dbReference>
<organism evidence="3 4">
    <name type="scientific">Coregonus suidteri</name>
    <dbReference type="NCBI Taxonomy" id="861788"/>
    <lineage>
        <taxon>Eukaryota</taxon>
        <taxon>Metazoa</taxon>
        <taxon>Chordata</taxon>
        <taxon>Craniata</taxon>
        <taxon>Vertebrata</taxon>
        <taxon>Euteleostomi</taxon>
        <taxon>Actinopterygii</taxon>
        <taxon>Neopterygii</taxon>
        <taxon>Teleostei</taxon>
        <taxon>Protacanthopterygii</taxon>
        <taxon>Salmoniformes</taxon>
        <taxon>Salmonidae</taxon>
        <taxon>Coregoninae</taxon>
        <taxon>Coregonus</taxon>
    </lineage>
</organism>
<evidence type="ECO:0000256" key="1">
    <source>
        <dbReference type="PROSITE-ProRule" id="PRU00076"/>
    </source>
</evidence>
<comment type="caution">
    <text evidence="3">The sequence shown here is derived from an EMBL/GenBank/DDBJ whole genome shotgun (WGS) entry which is preliminary data.</text>
</comment>
<feature type="domain" description="EGF-like" evidence="2">
    <location>
        <begin position="75"/>
        <end position="113"/>
    </location>
</feature>
<sequence>MQVENNLPKEYQDLIKAKQMVVVVRGVRRGSVIVDFDLVNALEVKLSTSDVQNSVINALKTSALGVDLNFTSVKEADICQRGDHTCSKNASCVREGPSHTCECKAGFYDENPTVPGTDCKRNISPGADPCQGLCSSRAQCVIGPGGSHECSCYPGLIDQNPVNPGKLCKDPVDCFDQENDICSSQNQCLPPKFLCSLRNVFKLTAEFNSWIFNSSLYDPVSDAWAYASTKIITTVVPKMQRVLLDSSFDMTVVGFQRGSVVVRMMCGFNGNSTTDEITLQAALQDTLRKHLDDSAIATLKSMFKT</sequence>
<dbReference type="Gene3D" id="2.10.25.10">
    <property type="entry name" value="Laminin"/>
    <property type="match status" value="1"/>
</dbReference>
<feature type="disulfide bond" evidence="1">
    <location>
        <begin position="130"/>
        <end position="140"/>
    </location>
</feature>
<evidence type="ECO:0000313" key="3">
    <source>
        <dbReference type="EMBL" id="KAK6296653.1"/>
    </source>
</evidence>
<dbReference type="InterPro" id="IPR000742">
    <property type="entry name" value="EGF"/>
</dbReference>
<feature type="domain" description="EGF-like" evidence="2">
    <location>
        <begin position="126"/>
        <end position="162"/>
    </location>
</feature>
<reference evidence="3 4" key="1">
    <citation type="submission" date="2021-04" db="EMBL/GenBank/DDBJ databases">
        <authorList>
            <person name="De Guttry C."/>
            <person name="Zahm M."/>
            <person name="Klopp C."/>
            <person name="Cabau C."/>
            <person name="Louis A."/>
            <person name="Berthelot C."/>
            <person name="Parey E."/>
            <person name="Roest Crollius H."/>
            <person name="Montfort J."/>
            <person name="Robinson-Rechavi M."/>
            <person name="Bucao C."/>
            <person name="Bouchez O."/>
            <person name="Gislard M."/>
            <person name="Lluch J."/>
            <person name="Milhes M."/>
            <person name="Lampietro C."/>
            <person name="Lopez Roques C."/>
            <person name="Donnadieu C."/>
            <person name="Braasch I."/>
            <person name="Desvignes T."/>
            <person name="Postlethwait J."/>
            <person name="Bobe J."/>
            <person name="Wedekind C."/>
            <person name="Guiguen Y."/>
        </authorList>
    </citation>
    <scope>NUCLEOTIDE SEQUENCE [LARGE SCALE GENOMIC DNA]</scope>
    <source>
        <strain evidence="3">Cs_M1</strain>
        <tissue evidence="3">Blood</tissue>
    </source>
</reference>
<keyword evidence="4" id="KW-1185">Reference proteome</keyword>
<name>A0AAN8KS76_9TELE</name>
<gene>
    <name evidence="3" type="ORF">J4Q44_G00327950</name>
</gene>
<dbReference type="PROSITE" id="PS50026">
    <property type="entry name" value="EGF_3"/>
    <property type="match status" value="2"/>
</dbReference>
<protein>
    <recommendedName>
        <fullName evidence="2">EGF-like domain-containing protein</fullName>
    </recommendedName>
</protein>
<dbReference type="AlphaFoldDB" id="A0AAN8KS76"/>